<protein>
    <submittedName>
        <fullName evidence="1">Uncharacterized protein</fullName>
    </submittedName>
</protein>
<evidence type="ECO:0000313" key="1">
    <source>
        <dbReference type="EMBL" id="GGP11605.1"/>
    </source>
</evidence>
<proteinExistence type="predicted"/>
<dbReference type="NCBIfam" id="NF047719">
    <property type="entry name" value="SCO6745_fam_HTH"/>
    <property type="match status" value="1"/>
</dbReference>
<dbReference type="EMBL" id="BMNK01000010">
    <property type="protein sequence ID" value="GGP11605.1"/>
    <property type="molecule type" value="Genomic_DNA"/>
</dbReference>
<accession>A0A918AAY8</accession>
<dbReference type="Pfam" id="PF21863">
    <property type="entry name" value="HTH_67"/>
    <property type="match status" value="1"/>
</dbReference>
<sequence length="263" mass="28422">MLGPLPEPREVDMADPRTTAVRVKTPIGQYGGGFMISREAKALCEEHGLGPRELYFRGRCGVLGECGADVVTSVAVFFPHEHVEKNWNGGRKMPVERAVELYAGACAAWGRRRLGDYAGSARIAELLEPVVRQASPAGAPLFAGWRAVPLPDDPPARATQLMHVVRELRGGLHANAVIAAGLHPLQATLAADHDATPIKAASGEIAARFFEWPEPYAKPDPDVIARRAAAEEVTDDLMASVFSPLNNDESDELIELLRFGHAH</sequence>
<dbReference type="AlphaFoldDB" id="A0A918AAY8"/>
<name>A0A918AAY8_9ACTN</name>
<dbReference type="Proteomes" id="UP000660745">
    <property type="component" value="Unassembled WGS sequence"/>
</dbReference>
<organism evidence="1 2">
    <name type="scientific">Nonomuraea glycinis</name>
    <dbReference type="NCBI Taxonomy" id="2047744"/>
    <lineage>
        <taxon>Bacteria</taxon>
        <taxon>Bacillati</taxon>
        <taxon>Actinomycetota</taxon>
        <taxon>Actinomycetes</taxon>
        <taxon>Streptosporangiales</taxon>
        <taxon>Streptosporangiaceae</taxon>
        <taxon>Nonomuraea</taxon>
    </lineage>
</organism>
<reference evidence="1" key="2">
    <citation type="submission" date="2020-09" db="EMBL/GenBank/DDBJ databases">
        <authorList>
            <person name="Sun Q."/>
            <person name="Zhou Y."/>
        </authorList>
    </citation>
    <scope>NUCLEOTIDE SEQUENCE</scope>
    <source>
        <strain evidence="1">CGMCC 4.7430</strain>
    </source>
</reference>
<dbReference type="InterPro" id="IPR054058">
    <property type="entry name" value="HTH_67"/>
</dbReference>
<keyword evidence="2" id="KW-1185">Reference proteome</keyword>
<reference evidence="1" key="1">
    <citation type="journal article" date="2014" name="Int. J. Syst. Evol. Microbiol.">
        <title>Complete genome sequence of Corynebacterium casei LMG S-19264T (=DSM 44701T), isolated from a smear-ripened cheese.</title>
        <authorList>
            <consortium name="US DOE Joint Genome Institute (JGI-PGF)"/>
            <person name="Walter F."/>
            <person name="Albersmeier A."/>
            <person name="Kalinowski J."/>
            <person name="Ruckert C."/>
        </authorList>
    </citation>
    <scope>NUCLEOTIDE SEQUENCE</scope>
    <source>
        <strain evidence="1">CGMCC 4.7430</strain>
    </source>
</reference>
<evidence type="ECO:0000313" key="2">
    <source>
        <dbReference type="Proteomes" id="UP000660745"/>
    </source>
</evidence>
<comment type="caution">
    <text evidence="1">The sequence shown here is derived from an EMBL/GenBank/DDBJ whole genome shotgun (WGS) entry which is preliminary data.</text>
</comment>
<gene>
    <name evidence="1" type="ORF">GCM10012278_55870</name>
</gene>